<dbReference type="PANTHER" id="PTHR46696:SF1">
    <property type="entry name" value="CYTOCHROME P450 YJIB-RELATED"/>
    <property type="match status" value="1"/>
</dbReference>
<comment type="similarity">
    <text evidence="1 7">Belongs to the cytochrome P450 family.</text>
</comment>
<dbReference type="PROSITE" id="PS00086">
    <property type="entry name" value="CYTOCHROME_P450"/>
    <property type="match status" value="1"/>
</dbReference>
<evidence type="ECO:0000256" key="3">
    <source>
        <dbReference type="ARBA" id="ARBA00022723"/>
    </source>
</evidence>
<evidence type="ECO:0000256" key="1">
    <source>
        <dbReference type="ARBA" id="ARBA00010617"/>
    </source>
</evidence>
<dbReference type="InterPro" id="IPR036396">
    <property type="entry name" value="Cyt_P450_sf"/>
</dbReference>
<dbReference type="CDD" id="cd20625">
    <property type="entry name" value="CYP164-like"/>
    <property type="match status" value="1"/>
</dbReference>
<dbReference type="InterPro" id="IPR017972">
    <property type="entry name" value="Cyt_P450_CS"/>
</dbReference>
<evidence type="ECO:0000256" key="5">
    <source>
        <dbReference type="ARBA" id="ARBA00023004"/>
    </source>
</evidence>
<dbReference type="InterPro" id="IPR001128">
    <property type="entry name" value="Cyt_P450"/>
</dbReference>
<keyword evidence="5 7" id="KW-0408">Iron</keyword>
<evidence type="ECO:0000313" key="9">
    <source>
        <dbReference type="Proteomes" id="UP001432000"/>
    </source>
</evidence>
<evidence type="ECO:0000256" key="4">
    <source>
        <dbReference type="ARBA" id="ARBA00023002"/>
    </source>
</evidence>
<protein>
    <submittedName>
        <fullName evidence="8">Cytochrome P450</fullName>
    </submittedName>
</protein>
<keyword evidence="4 7" id="KW-0560">Oxidoreductase</keyword>
<keyword evidence="6 7" id="KW-0503">Monooxygenase</keyword>
<evidence type="ECO:0000313" key="8">
    <source>
        <dbReference type="EMBL" id="WXG69922.1"/>
    </source>
</evidence>
<proteinExistence type="inferred from homology"/>
<dbReference type="RefSeq" id="WP_338891000.1">
    <property type="nucleotide sequence ID" value="NZ_CP147846.1"/>
</dbReference>
<dbReference type="Proteomes" id="UP001432000">
    <property type="component" value="Chromosome"/>
</dbReference>
<sequence length="374" mass="41434">MHRTLGMWVLTRHSDVRHVLREDMFSAALIPELVSAQAARYGREDAVAVRRMGTKSLVFTDDPEHRRLRDLANRVFGGRAIASLREHIRLTSETLLQNAVRTSAPVDVIADYATPLPITVICDWMDLPASMRPDIGRWTHDIRFLLEPTLMTATDLDRVHAVVDTFTLALQQVVLERRGHPGTDLISRMLTATTDTDELSVDEIVVLCIMCFVAGNETTTALVGNTSLVLLSRPDVVTALRTGSLPVRAIVDESVRYDSPLQMTKRVATVDTEIGGHRIQAGDHVLLCLGAANRDPDVFDRPENFDPTRTGATHVGFGHGMHRCLGALLAQMQAEIAVETLFTQHDPQRIDVSPQQWQTQSSIVRGLAHLPVTL</sequence>
<keyword evidence="3 7" id="KW-0479">Metal-binding</keyword>
<gene>
    <name evidence="8" type="ORF">WDS16_05075</name>
</gene>
<dbReference type="Pfam" id="PF00067">
    <property type="entry name" value="p450"/>
    <property type="match status" value="1"/>
</dbReference>
<dbReference type="PRINTS" id="PR00359">
    <property type="entry name" value="BP450"/>
</dbReference>
<evidence type="ECO:0000256" key="7">
    <source>
        <dbReference type="RuleBase" id="RU000461"/>
    </source>
</evidence>
<keyword evidence="9" id="KW-1185">Reference proteome</keyword>
<dbReference type="InterPro" id="IPR002397">
    <property type="entry name" value="Cyt_P450_B"/>
</dbReference>
<organism evidence="8 9">
    <name type="scientific">Rhodococcus sovatensis</name>
    <dbReference type="NCBI Taxonomy" id="1805840"/>
    <lineage>
        <taxon>Bacteria</taxon>
        <taxon>Bacillati</taxon>
        <taxon>Actinomycetota</taxon>
        <taxon>Actinomycetes</taxon>
        <taxon>Mycobacteriales</taxon>
        <taxon>Nocardiaceae</taxon>
        <taxon>Rhodococcus</taxon>
    </lineage>
</organism>
<name>A0ABZ2PPL3_9NOCA</name>
<dbReference type="SUPFAM" id="SSF48264">
    <property type="entry name" value="Cytochrome P450"/>
    <property type="match status" value="1"/>
</dbReference>
<keyword evidence="2 7" id="KW-0349">Heme</keyword>
<reference evidence="8 9" key="1">
    <citation type="submission" date="2024-03" db="EMBL/GenBank/DDBJ databases">
        <title>Natural products discovery in diverse microorganisms through a two-stage MS feature dereplication strategy.</title>
        <authorList>
            <person name="Zhang R."/>
        </authorList>
    </citation>
    <scope>NUCLEOTIDE SEQUENCE [LARGE SCALE GENOMIC DNA]</scope>
    <source>
        <strain evidence="8 9">18930</strain>
    </source>
</reference>
<dbReference type="PANTHER" id="PTHR46696">
    <property type="entry name" value="P450, PUTATIVE (EUROFUNG)-RELATED"/>
    <property type="match status" value="1"/>
</dbReference>
<dbReference type="EMBL" id="CP147846">
    <property type="protein sequence ID" value="WXG69922.1"/>
    <property type="molecule type" value="Genomic_DNA"/>
</dbReference>
<evidence type="ECO:0000256" key="6">
    <source>
        <dbReference type="ARBA" id="ARBA00023033"/>
    </source>
</evidence>
<accession>A0ABZ2PPL3</accession>
<dbReference type="Gene3D" id="1.10.630.10">
    <property type="entry name" value="Cytochrome P450"/>
    <property type="match status" value="1"/>
</dbReference>
<evidence type="ECO:0000256" key="2">
    <source>
        <dbReference type="ARBA" id="ARBA00022617"/>
    </source>
</evidence>